<keyword evidence="1" id="KW-0472">Membrane</keyword>
<proteinExistence type="predicted"/>
<keyword evidence="1" id="KW-1133">Transmembrane helix</keyword>
<dbReference type="AlphaFoldDB" id="A0A0G3CG13"/>
<evidence type="ECO:0000313" key="2">
    <source>
        <dbReference type="EMBL" id="AKJ38032.1"/>
    </source>
</evidence>
<organism evidence="2 3">
    <name type="scientific">Methanosarcina barkeri CM1</name>
    <dbReference type="NCBI Taxonomy" id="796385"/>
    <lineage>
        <taxon>Archaea</taxon>
        <taxon>Methanobacteriati</taxon>
        <taxon>Methanobacteriota</taxon>
        <taxon>Stenosarchaea group</taxon>
        <taxon>Methanomicrobia</taxon>
        <taxon>Methanosarcinales</taxon>
        <taxon>Methanosarcinaceae</taxon>
        <taxon>Methanosarcina</taxon>
    </lineage>
</organism>
<feature type="transmembrane region" description="Helical" evidence="1">
    <location>
        <begin position="6"/>
        <end position="25"/>
    </location>
</feature>
<reference evidence="2 3" key="2">
    <citation type="journal article" date="2015" name="Stand. Genomic Sci.">
        <title>The complete genome sequence of the rumen methanogen Methanosarcina barkeri CM1.</title>
        <authorList>
            <person name="Lambie S.C."/>
            <person name="Kelly W.J."/>
            <person name="Leahy S.C."/>
            <person name="Li D."/>
            <person name="Reilly K."/>
            <person name="McAllister T.A."/>
            <person name="Valle E.R."/>
            <person name="Attwood G.T."/>
            <person name="Altermann E."/>
        </authorList>
    </citation>
    <scope>NUCLEOTIDE SEQUENCE [LARGE SCALE GENOMIC DNA]</scope>
    <source>
        <strain evidence="2 3">CM1</strain>
    </source>
</reference>
<protein>
    <submittedName>
        <fullName evidence="2">Uncharacterized protein</fullName>
    </submittedName>
</protein>
<sequence length="77" mass="9139">MPCCMSLLLNVLCISFISFYIEYFYREITFILETIRKVNNDCCKNKLGRNKFGWISHLIVCEKKGKMTVYMIIEIKS</sequence>
<reference evidence="3" key="1">
    <citation type="submission" date="2014-06" db="EMBL/GenBank/DDBJ databases">
        <title>The complete genome sequence of Methanosarcina barkeri CM1.</title>
        <authorList>
            <consortium name="Pastoral Greenhouse Gas Research Consortium"/>
            <person name="Lambie S.C."/>
            <person name="Leahy S.C."/>
            <person name="Kelly W.J."/>
            <person name="Li D."/>
            <person name="Reilly K."/>
            <person name="Attwood G.T."/>
            <person name="Altermann E."/>
        </authorList>
    </citation>
    <scope>NUCLEOTIDE SEQUENCE [LARGE SCALE GENOMIC DNA]</scope>
    <source>
        <strain evidence="3">CM1</strain>
    </source>
</reference>
<keyword evidence="1" id="KW-0812">Transmembrane</keyword>
<evidence type="ECO:0000256" key="1">
    <source>
        <dbReference type="SAM" id="Phobius"/>
    </source>
</evidence>
<dbReference type="EMBL" id="CP008746">
    <property type="protein sequence ID" value="AKJ38032.1"/>
    <property type="molecule type" value="Genomic_DNA"/>
</dbReference>
<name>A0A0G3CG13_METBA</name>
<evidence type="ECO:0000313" key="3">
    <source>
        <dbReference type="Proteomes" id="UP000035331"/>
    </source>
</evidence>
<accession>A0A0G3CG13</accession>
<dbReference type="PATRIC" id="fig|796385.3.peg.1215"/>
<gene>
    <name evidence="2" type="ORF">MCM1_0969</name>
</gene>
<dbReference type="Proteomes" id="UP000035331">
    <property type="component" value="Chromosome"/>
</dbReference>